<accession>A0ABU4LNX4</accession>
<gene>
    <name evidence="1" type="ORF">PV666_05570</name>
</gene>
<name>A0ABU4LNX4_9ACTN</name>
<dbReference type="SUPFAM" id="SSF140990">
    <property type="entry name" value="FtsH protease domain-like"/>
    <property type="match status" value="1"/>
</dbReference>
<evidence type="ECO:0000313" key="1">
    <source>
        <dbReference type="EMBL" id="MDX3017350.1"/>
    </source>
</evidence>
<protein>
    <recommendedName>
        <fullName evidence="3">Peptidase family M41</fullName>
    </recommendedName>
</protein>
<proteinExistence type="predicted"/>
<dbReference type="Proteomes" id="UP001272987">
    <property type="component" value="Unassembled WGS sequence"/>
</dbReference>
<sequence length="199" mass="21752">MKSLLPTPDVLLDHTGRPRTAVDMPLSYEQTRLGIAFHEAGHAVLALAYGMRVITSEVIAWEPEPGQFAVTGRTRNEAAGTPPWRYAAQLAAGEIAHVTYLMTYKLWTPERAAACQSDHDRDNAIDVLAQFGYTLRAHTVPEDGKSWGMVRGMARRKVTHLWREIRTVALAMDEHTVLSGDDIAALTGMVNPSFGGGAA</sequence>
<comment type="caution">
    <text evidence="1">The sequence shown here is derived from an EMBL/GenBank/DDBJ whole genome shotgun (WGS) entry which is preliminary data.</text>
</comment>
<dbReference type="RefSeq" id="WP_319166321.1">
    <property type="nucleotide sequence ID" value="NZ_JARAWP010000003.1"/>
</dbReference>
<dbReference type="InterPro" id="IPR037219">
    <property type="entry name" value="Peptidase_M41-like"/>
</dbReference>
<organism evidence="1 2">
    <name type="scientific">Streptomyces acidiscabies</name>
    <dbReference type="NCBI Taxonomy" id="42234"/>
    <lineage>
        <taxon>Bacteria</taxon>
        <taxon>Bacillati</taxon>
        <taxon>Actinomycetota</taxon>
        <taxon>Actinomycetes</taxon>
        <taxon>Kitasatosporales</taxon>
        <taxon>Streptomycetaceae</taxon>
        <taxon>Streptomyces</taxon>
    </lineage>
</organism>
<keyword evidence="2" id="KW-1185">Reference proteome</keyword>
<evidence type="ECO:0008006" key="3">
    <source>
        <dbReference type="Google" id="ProtNLM"/>
    </source>
</evidence>
<dbReference type="EMBL" id="JARAWP010000003">
    <property type="protein sequence ID" value="MDX3017350.1"/>
    <property type="molecule type" value="Genomic_DNA"/>
</dbReference>
<reference evidence="1 2" key="1">
    <citation type="journal article" date="2023" name="Microb. Genom.">
        <title>Mesoterricola silvestris gen. nov., sp. nov., Mesoterricola sediminis sp. nov., Geothrix oryzae sp. nov., Geothrix edaphica sp. nov., Geothrix rubra sp. nov., and Geothrix limicola sp. nov., six novel members of Acidobacteriota isolated from soils.</title>
        <authorList>
            <person name="Weisberg A.J."/>
            <person name="Pearce E."/>
            <person name="Kramer C.G."/>
            <person name="Chang J.H."/>
            <person name="Clarke C.R."/>
        </authorList>
    </citation>
    <scope>NUCLEOTIDE SEQUENCE [LARGE SCALE GENOMIC DNA]</scope>
    <source>
        <strain evidence="1 2">NB05-1H</strain>
    </source>
</reference>
<evidence type="ECO:0000313" key="2">
    <source>
        <dbReference type="Proteomes" id="UP001272987"/>
    </source>
</evidence>